<dbReference type="FunFam" id="1.10.10.10:FF:000005">
    <property type="entry name" value="Two-component system response regulator"/>
    <property type="match status" value="1"/>
</dbReference>
<sequence length="227" mass="25532">MKILVVEDEVKAAGYLRKGLTEEGYQVEVALSGVDGLHMASVNEYDLVILDWMLPGIDGLAVLSALRHTRSVPVLMLTARGQVEDRVRGLQSGADDYLVKPFAFSELVARVQVLLRRASGSRTVAETTLYKVADLEVDMVRRKASRSGQRLDLTPKEFSLLALLLRRQGHVLSRTELAEQVWDMNFDSETNVVEVAIRRLRSKLDQPFERPLLHTVRGMGYVLEDRT</sequence>
<dbReference type="Gene3D" id="3.40.50.2300">
    <property type="match status" value="1"/>
</dbReference>
<evidence type="ECO:0000313" key="11">
    <source>
        <dbReference type="EMBL" id="OWR02084.1"/>
    </source>
</evidence>
<protein>
    <submittedName>
        <fullName evidence="11">DNA-binding response regulator</fullName>
    </submittedName>
</protein>
<dbReference type="InterPro" id="IPR036388">
    <property type="entry name" value="WH-like_DNA-bd_sf"/>
</dbReference>
<accession>A0A254N2W9</accession>
<feature type="DNA-binding region" description="OmpR/PhoB-type" evidence="8">
    <location>
        <begin position="127"/>
        <end position="225"/>
    </location>
</feature>
<comment type="caution">
    <text evidence="11">The sequence shown here is derived from an EMBL/GenBank/DDBJ whole genome shotgun (WGS) entry which is preliminary data.</text>
</comment>
<feature type="domain" description="OmpR/PhoB-type" evidence="10">
    <location>
        <begin position="127"/>
        <end position="225"/>
    </location>
</feature>
<keyword evidence="6" id="KW-0804">Transcription</keyword>
<dbReference type="GO" id="GO:0032993">
    <property type="term" value="C:protein-DNA complex"/>
    <property type="evidence" value="ECO:0007669"/>
    <property type="project" value="TreeGrafter"/>
</dbReference>
<dbReference type="NCBIfam" id="TIGR01387">
    <property type="entry name" value="cztR_silR_copR"/>
    <property type="match status" value="1"/>
</dbReference>
<dbReference type="GO" id="GO:0000976">
    <property type="term" value="F:transcription cis-regulatory region binding"/>
    <property type="evidence" value="ECO:0007669"/>
    <property type="project" value="TreeGrafter"/>
</dbReference>
<dbReference type="PANTHER" id="PTHR48111:SF76">
    <property type="entry name" value="TWO-COMPONENT RESPONSE REGULATOR"/>
    <property type="match status" value="1"/>
</dbReference>
<organism evidence="11 12">
    <name type="scientific">Roseateles puraquae</name>
    <dbReference type="NCBI Taxonomy" id="431059"/>
    <lineage>
        <taxon>Bacteria</taxon>
        <taxon>Pseudomonadati</taxon>
        <taxon>Pseudomonadota</taxon>
        <taxon>Betaproteobacteria</taxon>
        <taxon>Burkholderiales</taxon>
        <taxon>Sphaerotilaceae</taxon>
        <taxon>Roseateles</taxon>
    </lineage>
</organism>
<name>A0A254N2W9_9BURK</name>
<dbReference type="EMBL" id="NISI01000010">
    <property type="protein sequence ID" value="OWR02084.1"/>
    <property type="molecule type" value="Genomic_DNA"/>
</dbReference>
<evidence type="ECO:0000256" key="5">
    <source>
        <dbReference type="ARBA" id="ARBA00023125"/>
    </source>
</evidence>
<evidence type="ECO:0000259" key="10">
    <source>
        <dbReference type="PROSITE" id="PS51755"/>
    </source>
</evidence>
<dbReference type="GO" id="GO:0000156">
    <property type="term" value="F:phosphorelay response regulator activity"/>
    <property type="evidence" value="ECO:0007669"/>
    <property type="project" value="TreeGrafter"/>
</dbReference>
<reference evidence="11 12" key="1">
    <citation type="journal article" date="2007" name="Int. J. Syst. Evol. Microbiol.">
        <title>Description of Pelomonas aquatica sp. nov. and Pelomonas puraquae sp. nov., isolated from industrial and haemodialysis water.</title>
        <authorList>
            <person name="Gomila M."/>
            <person name="Bowien B."/>
            <person name="Falsen E."/>
            <person name="Moore E.R."/>
            <person name="Lalucat J."/>
        </authorList>
    </citation>
    <scope>NUCLEOTIDE SEQUENCE [LARGE SCALE GENOMIC DNA]</scope>
    <source>
        <strain evidence="11 12">CCUG 52769</strain>
    </source>
</reference>
<evidence type="ECO:0000256" key="3">
    <source>
        <dbReference type="ARBA" id="ARBA00023012"/>
    </source>
</evidence>
<keyword evidence="5 8" id="KW-0238">DNA-binding</keyword>
<feature type="domain" description="Response regulatory" evidence="9">
    <location>
        <begin position="2"/>
        <end position="115"/>
    </location>
</feature>
<dbReference type="InterPro" id="IPR001789">
    <property type="entry name" value="Sig_transdc_resp-reg_receiver"/>
</dbReference>
<dbReference type="Proteomes" id="UP000197446">
    <property type="component" value="Unassembled WGS sequence"/>
</dbReference>
<evidence type="ECO:0000256" key="8">
    <source>
        <dbReference type="PROSITE-ProRule" id="PRU01091"/>
    </source>
</evidence>
<dbReference type="PROSITE" id="PS51755">
    <property type="entry name" value="OMPR_PHOB"/>
    <property type="match status" value="1"/>
</dbReference>
<evidence type="ECO:0000256" key="1">
    <source>
        <dbReference type="ARBA" id="ARBA00022539"/>
    </source>
</evidence>
<dbReference type="InterPro" id="IPR001867">
    <property type="entry name" value="OmpR/PhoB-type_DNA-bd"/>
</dbReference>
<dbReference type="CDD" id="cd00383">
    <property type="entry name" value="trans_reg_C"/>
    <property type="match status" value="1"/>
</dbReference>
<keyword evidence="12" id="KW-1185">Reference proteome</keyword>
<evidence type="ECO:0000256" key="7">
    <source>
        <dbReference type="PROSITE-ProRule" id="PRU00169"/>
    </source>
</evidence>
<dbReference type="RefSeq" id="WP_088485059.1">
    <property type="nucleotide sequence ID" value="NZ_NISI01000010.1"/>
</dbReference>
<dbReference type="Gene3D" id="6.10.250.690">
    <property type="match status" value="1"/>
</dbReference>
<dbReference type="Gene3D" id="1.10.10.10">
    <property type="entry name" value="Winged helix-like DNA-binding domain superfamily/Winged helix DNA-binding domain"/>
    <property type="match status" value="1"/>
</dbReference>
<keyword evidence="2 7" id="KW-0597">Phosphoprotein</keyword>
<evidence type="ECO:0000256" key="4">
    <source>
        <dbReference type="ARBA" id="ARBA00023015"/>
    </source>
</evidence>
<keyword evidence="4" id="KW-0805">Transcription regulation</keyword>
<keyword evidence="1" id="KW-0104">Cadmium</keyword>
<dbReference type="PANTHER" id="PTHR48111">
    <property type="entry name" value="REGULATOR OF RPOS"/>
    <property type="match status" value="1"/>
</dbReference>
<proteinExistence type="predicted"/>
<dbReference type="FunFam" id="3.40.50.2300:FF:000001">
    <property type="entry name" value="DNA-binding response regulator PhoB"/>
    <property type="match status" value="1"/>
</dbReference>
<dbReference type="SMART" id="SM00448">
    <property type="entry name" value="REC"/>
    <property type="match status" value="1"/>
</dbReference>
<dbReference type="GO" id="GO:0006355">
    <property type="term" value="P:regulation of DNA-templated transcription"/>
    <property type="evidence" value="ECO:0007669"/>
    <property type="project" value="InterPro"/>
</dbReference>
<dbReference type="PROSITE" id="PS50110">
    <property type="entry name" value="RESPONSE_REGULATORY"/>
    <property type="match status" value="1"/>
</dbReference>
<dbReference type="GO" id="GO:0005829">
    <property type="term" value="C:cytosol"/>
    <property type="evidence" value="ECO:0007669"/>
    <property type="project" value="TreeGrafter"/>
</dbReference>
<feature type="modified residue" description="4-aspartylphosphate" evidence="7">
    <location>
        <position position="51"/>
    </location>
</feature>
<dbReference type="Pfam" id="PF00072">
    <property type="entry name" value="Response_reg"/>
    <property type="match status" value="1"/>
</dbReference>
<evidence type="ECO:0000313" key="12">
    <source>
        <dbReference type="Proteomes" id="UP000197446"/>
    </source>
</evidence>
<keyword evidence="3" id="KW-0902">Two-component regulatory system</keyword>
<dbReference type="InterPro" id="IPR039420">
    <property type="entry name" value="WalR-like"/>
</dbReference>
<dbReference type="InterPro" id="IPR011006">
    <property type="entry name" value="CheY-like_superfamily"/>
</dbReference>
<dbReference type="InterPro" id="IPR006291">
    <property type="entry name" value="CusR-like"/>
</dbReference>
<dbReference type="SUPFAM" id="SSF52172">
    <property type="entry name" value="CheY-like"/>
    <property type="match status" value="1"/>
</dbReference>
<evidence type="ECO:0000256" key="6">
    <source>
        <dbReference type="ARBA" id="ARBA00023163"/>
    </source>
</evidence>
<dbReference type="AlphaFoldDB" id="A0A254N2W9"/>
<evidence type="ECO:0000259" key="9">
    <source>
        <dbReference type="PROSITE" id="PS50110"/>
    </source>
</evidence>
<dbReference type="OrthoDB" id="9802426at2"/>
<dbReference type="SMART" id="SM00862">
    <property type="entry name" value="Trans_reg_C"/>
    <property type="match status" value="1"/>
</dbReference>
<dbReference type="Pfam" id="PF00486">
    <property type="entry name" value="Trans_reg_C"/>
    <property type="match status" value="1"/>
</dbReference>
<evidence type="ECO:0000256" key="2">
    <source>
        <dbReference type="ARBA" id="ARBA00022553"/>
    </source>
</evidence>
<dbReference type="CDD" id="cd19935">
    <property type="entry name" value="REC_OmpR_CusR-like"/>
    <property type="match status" value="1"/>
</dbReference>
<gene>
    <name evidence="11" type="ORF">CDO81_20280</name>
</gene>